<accession>A0A918USF0</accession>
<keyword evidence="2" id="KW-0479">Metal-binding</keyword>
<dbReference type="CDD" id="cd02968">
    <property type="entry name" value="SCO"/>
    <property type="match status" value="1"/>
</dbReference>
<evidence type="ECO:0000256" key="1">
    <source>
        <dbReference type="ARBA" id="ARBA00010996"/>
    </source>
</evidence>
<name>A0A918USF0_9BACT</name>
<dbReference type="InterPro" id="IPR003782">
    <property type="entry name" value="SCO1/SenC"/>
</dbReference>
<dbReference type="PANTHER" id="PTHR12151">
    <property type="entry name" value="ELECTRON TRANSPORT PROTIN SCO1/SENC FAMILY MEMBER"/>
    <property type="match status" value="1"/>
</dbReference>
<organism evidence="4 5">
    <name type="scientific">Echinicola pacifica</name>
    <dbReference type="NCBI Taxonomy" id="346377"/>
    <lineage>
        <taxon>Bacteria</taxon>
        <taxon>Pseudomonadati</taxon>
        <taxon>Bacteroidota</taxon>
        <taxon>Cytophagia</taxon>
        <taxon>Cytophagales</taxon>
        <taxon>Cyclobacteriaceae</taxon>
        <taxon>Echinicola</taxon>
    </lineage>
</organism>
<gene>
    <name evidence="4" type="ORF">GCM10007049_24970</name>
</gene>
<feature type="binding site" evidence="2">
    <location>
        <position position="74"/>
    </location>
    <ligand>
        <name>Cu cation</name>
        <dbReference type="ChEBI" id="CHEBI:23378"/>
    </ligand>
</feature>
<feature type="binding site" evidence="2">
    <location>
        <position position="164"/>
    </location>
    <ligand>
        <name>Cu cation</name>
        <dbReference type="ChEBI" id="CHEBI:23378"/>
    </ligand>
</feature>
<evidence type="ECO:0000256" key="2">
    <source>
        <dbReference type="PIRSR" id="PIRSR603782-1"/>
    </source>
</evidence>
<dbReference type="Pfam" id="PF02630">
    <property type="entry name" value="SCO1-SenC"/>
    <property type="match status" value="1"/>
</dbReference>
<reference evidence="4" key="2">
    <citation type="submission" date="2020-09" db="EMBL/GenBank/DDBJ databases">
        <authorList>
            <person name="Sun Q."/>
            <person name="Kim S."/>
        </authorList>
    </citation>
    <scope>NUCLEOTIDE SEQUENCE</scope>
    <source>
        <strain evidence="4">KCTC 12368</strain>
    </source>
</reference>
<keyword evidence="2" id="KW-0186">Copper</keyword>
<reference evidence="4" key="1">
    <citation type="journal article" date="2014" name="Int. J. Syst. Evol. Microbiol.">
        <title>Complete genome sequence of Corynebacterium casei LMG S-19264T (=DSM 44701T), isolated from a smear-ripened cheese.</title>
        <authorList>
            <consortium name="US DOE Joint Genome Institute (JGI-PGF)"/>
            <person name="Walter F."/>
            <person name="Albersmeier A."/>
            <person name="Kalinowski J."/>
            <person name="Ruckert C."/>
        </authorList>
    </citation>
    <scope>NUCLEOTIDE SEQUENCE</scope>
    <source>
        <strain evidence="4">KCTC 12368</strain>
    </source>
</reference>
<dbReference type="PANTHER" id="PTHR12151:SF25">
    <property type="entry name" value="LINALOOL DEHYDRATASE_ISOMERASE DOMAIN-CONTAINING PROTEIN"/>
    <property type="match status" value="1"/>
</dbReference>
<dbReference type="AlphaFoldDB" id="A0A918USF0"/>
<evidence type="ECO:0008006" key="6">
    <source>
        <dbReference type="Google" id="ProtNLM"/>
    </source>
</evidence>
<protein>
    <recommendedName>
        <fullName evidence="6">Protein SCO1/2</fullName>
    </recommendedName>
</protein>
<evidence type="ECO:0000256" key="3">
    <source>
        <dbReference type="PIRSR" id="PIRSR603782-2"/>
    </source>
</evidence>
<dbReference type="InterPro" id="IPR036249">
    <property type="entry name" value="Thioredoxin-like_sf"/>
</dbReference>
<comment type="caution">
    <text evidence="4">The sequence shown here is derived from an EMBL/GenBank/DDBJ whole genome shotgun (WGS) entry which is preliminary data.</text>
</comment>
<sequence>MLLACSQNQSAGIPLPYYNEPTFSPIFLTDQSEVSDHIDHTIGAFEVLNQDSLIITEQIFKDKIHVANFIFTSCGSICPSMTANMKTVSDYFKKDNSIYFLSFSVTPWIDSPQVLRKYRETNEIHSKNWQFLTGQKAEIYDLARKSYFAEEDIGFSKDSTDFLHTEHFILVDQTQRIRGIYNGSLALEMKELIADIETLKTEK</sequence>
<dbReference type="Gene3D" id="3.40.30.10">
    <property type="entry name" value="Glutaredoxin"/>
    <property type="match status" value="1"/>
</dbReference>
<comment type="similarity">
    <text evidence="1">Belongs to the SCO1/2 family.</text>
</comment>
<keyword evidence="5" id="KW-1185">Reference proteome</keyword>
<dbReference type="EMBL" id="BMWX01000004">
    <property type="protein sequence ID" value="GGZ31020.1"/>
    <property type="molecule type" value="Genomic_DNA"/>
</dbReference>
<dbReference type="Proteomes" id="UP000619457">
    <property type="component" value="Unassembled WGS sequence"/>
</dbReference>
<proteinExistence type="inferred from homology"/>
<evidence type="ECO:0000313" key="5">
    <source>
        <dbReference type="Proteomes" id="UP000619457"/>
    </source>
</evidence>
<dbReference type="SUPFAM" id="SSF52833">
    <property type="entry name" value="Thioredoxin-like"/>
    <property type="match status" value="1"/>
</dbReference>
<dbReference type="GO" id="GO:0046872">
    <property type="term" value="F:metal ion binding"/>
    <property type="evidence" value="ECO:0007669"/>
    <property type="project" value="UniProtKB-KW"/>
</dbReference>
<evidence type="ECO:0000313" key="4">
    <source>
        <dbReference type="EMBL" id="GGZ31020.1"/>
    </source>
</evidence>
<keyword evidence="3" id="KW-1015">Disulfide bond</keyword>
<feature type="disulfide bond" description="Redox-active" evidence="3">
    <location>
        <begin position="74"/>
        <end position="78"/>
    </location>
</feature>
<feature type="binding site" evidence="2">
    <location>
        <position position="78"/>
    </location>
    <ligand>
        <name>Cu cation</name>
        <dbReference type="ChEBI" id="CHEBI:23378"/>
    </ligand>
</feature>